<proteinExistence type="predicted"/>
<feature type="region of interest" description="Disordered" evidence="1">
    <location>
        <begin position="1"/>
        <end position="23"/>
    </location>
</feature>
<protein>
    <submittedName>
        <fullName evidence="2">Nitrogen fixation protein NifQ</fullName>
    </submittedName>
</protein>
<accession>A0A4R6RAK6</accession>
<dbReference type="OrthoDB" id="192277at2"/>
<evidence type="ECO:0000313" key="2">
    <source>
        <dbReference type="EMBL" id="TDP83133.1"/>
    </source>
</evidence>
<evidence type="ECO:0000313" key="3">
    <source>
        <dbReference type="Proteomes" id="UP000294547"/>
    </source>
</evidence>
<organism evidence="2 3">
    <name type="scientific">Oharaeibacter diazotrophicus</name>
    <dbReference type="NCBI Taxonomy" id="1920512"/>
    <lineage>
        <taxon>Bacteria</taxon>
        <taxon>Pseudomonadati</taxon>
        <taxon>Pseudomonadota</taxon>
        <taxon>Alphaproteobacteria</taxon>
        <taxon>Hyphomicrobiales</taxon>
        <taxon>Pleomorphomonadaceae</taxon>
        <taxon>Oharaeibacter</taxon>
    </lineage>
</organism>
<keyword evidence="3" id="KW-1185">Reference proteome</keyword>
<dbReference type="AlphaFoldDB" id="A0A4R6RAK6"/>
<dbReference type="InterPro" id="IPR006975">
    <property type="entry name" value="NifQ"/>
</dbReference>
<name>A0A4R6RAK6_9HYPH</name>
<dbReference type="Pfam" id="PF04891">
    <property type="entry name" value="NifQ"/>
    <property type="match status" value="1"/>
</dbReference>
<evidence type="ECO:0000256" key="1">
    <source>
        <dbReference type="SAM" id="MobiDB-lite"/>
    </source>
</evidence>
<reference evidence="2 3" key="1">
    <citation type="submission" date="2019-03" db="EMBL/GenBank/DDBJ databases">
        <title>Genomic Encyclopedia of Type Strains, Phase IV (KMG-IV): sequencing the most valuable type-strain genomes for metagenomic binning, comparative biology and taxonomic classification.</title>
        <authorList>
            <person name="Goeker M."/>
        </authorList>
    </citation>
    <scope>NUCLEOTIDE SEQUENCE [LARGE SCALE GENOMIC DNA]</scope>
    <source>
        <strain evidence="2 3">DSM 102969</strain>
    </source>
</reference>
<dbReference type="GO" id="GO:0030151">
    <property type="term" value="F:molybdenum ion binding"/>
    <property type="evidence" value="ECO:0007669"/>
    <property type="project" value="InterPro"/>
</dbReference>
<dbReference type="EMBL" id="SNXY01000009">
    <property type="protein sequence ID" value="TDP83133.1"/>
    <property type="molecule type" value="Genomic_DNA"/>
</dbReference>
<comment type="caution">
    <text evidence="2">The sequence shown here is derived from an EMBL/GenBank/DDBJ whole genome shotgun (WGS) entry which is preliminary data.</text>
</comment>
<dbReference type="GO" id="GO:0009399">
    <property type="term" value="P:nitrogen fixation"/>
    <property type="evidence" value="ECO:0007669"/>
    <property type="project" value="InterPro"/>
</dbReference>
<gene>
    <name evidence="2" type="ORF">EDD54_3089</name>
</gene>
<sequence>MSTIPMPETGGEQRPAQGRRLSPRTADALRRVVVLAAAEARDRGEPIAGRLGLTRRDVAAILAALPDLAAVVGDLALGADHVPDEEEDQVRLLLTISLADEGDDGRRMAAIMARRAMEPDHLWQDMGLACRGDLSALIAELFPALHARNTRSMRWKKFFYRELCEAEGFVLCAAPSCGACADHAACFGPEDGESRLAEIRRAAN</sequence>
<dbReference type="Proteomes" id="UP000294547">
    <property type="component" value="Unassembled WGS sequence"/>
</dbReference>
<dbReference type="RefSeq" id="WP_126537829.1">
    <property type="nucleotide sequence ID" value="NZ_BSPM01000009.1"/>
</dbReference>